<dbReference type="AlphaFoldDB" id="I4YP52"/>
<sequence length="77" mass="8532">MNEVTRKAEEAERLLAEVAPYCEQVEKGAYEALLLETEEAKILEGRRMIIASRRFKDALRSAIIAGKQASKKAPAVA</sequence>
<dbReference type="STRING" id="864069.MicloDRAFT_00064710"/>
<dbReference type="HOGENOM" id="CLU_2634122_0_0_5"/>
<dbReference type="RefSeq" id="WP_009494225.1">
    <property type="nucleotide sequence ID" value="NZ_CP141048.1"/>
</dbReference>
<protein>
    <submittedName>
        <fullName evidence="1">Uncharacterized protein</fullName>
    </submittedName>
</protein>
<proteinExistence type="predicted"/>
<keyword evidence="2" id="KW-1185">Reference proteome</keyword>
<dbReference type="PATRIC" id="fig|864069.3.peg.6925"/>
<reference evidence="1 2" key="1">
    <citation type="submission" date="2012-02" db="EMBL/GenBank/DDBJ databases">
        <title>Improved High-Quality Draft sequence of Microvirga sp. WSM3557.</title>
        <authorList>
            <consortium name="US DOE Joint Genome Institute"/>
            <person name="Lucas S."/>
            <person name="Han J."/>
            <person name="Lapidus A."/>
            <person name="Cheng J.-F."/>
            <person name="Goodwin L."/>
            <person name="Pitluck S."/>
            <person name="Peters L."/>
            <person name="Zhang X."/>
            <person name="Detter J.C."/>
            <person name="Han C."/>
            <person name="Tapia R."/>
            <person name="Land M."/>
            <person name="Hauser L."/>
            <person name="Kyrpides N."/>
            <person name="Ivanova N."/>
            <person name="Pagani I."/>
            <person name="Brau L."/>
            <person name="Yates R."/>
            <person name="O'Hara G."/>
            <person name="Rui T."/>
            <person name="Howieson J."/>
            <person name="Reeve W."/>
            <person name="Woyke T."/>
        </authorList>
    </citation>
    <scope>NUCLEOTIDE SEQUENCE [LARGE SCALE GENOMIC DNA]</scope>
    <source>
        <strain evidence="1 2">WSM3557</strain>
    </source>
</reference>
<gene>
    <name evidence="1" type="ORF">MicloDRAFT_00064710</name>
</gene>
<name>I4YP52_9HYPH</name>
<evidence type="ECO:0000313" key="1">
    <source>
        <dbReference type="EMBL" id="EIM25744.1"/>
    </source>
</evidence>
<dbReference type="Proteomes" id="UP000003947">
    <property type="component" value="Unassembled WGS sequence"/>
</dbReference>
<accession>I4YP52</accession>
<evidence type="ECO:0000313" key="2">
    <source>
        <dbReference type="Proteomes" id="UP000003947"/>
    </source>
</evidence>
<dbReference type="EMBL" id="JH660647">
    <property type="protein sequence ID" value="EIM25744.1"/>
    <property type="molecule type" value="Genomic_DNA"/>
</dbReference>
<organism evidence="1 2">
    <name type="scientific">Microvirga lotononidis</name>
    <dbReference type="NCBI Taxonomy" id="864069"/>
    <lineage>
        <taxon>Bacteria</taxon>
        <taxon>Pseudomonadati</taxon>
        <taxon>Pseudomonadota</taxon>
        <taxon>Alphaproteobacteria</taxon>
        <taxon>Hyphomicrobiales</taxon>
        <taxon>Methylobacteriaceae</taxon>
        <taxon>Microvirga</taxon>
    </lineage>
</organism>